<evidence type="ECO:0000313" key="1">
    <source>
        <dbReference type="EMBL" id="MBB6111634.1"/>
    </source>
</evidence>
<organism evidence="2 4">
    <name type="scientific">Mucilaginibacter lappiensis</name>
    <dbReference type="NCBI Taxonomy" id="354630"/>
    <lineage>
        <taxon>Bacteria</taxon>
        <taxon>Pseudomonadati</taxon>
        <taxon>Bacteroidota</taxon>
        <taxon>Sphingobacteriia</taxon>
        <taxon>Sphingobacteriales</taxon>
        <taxon>Sphingobacteriaceae</taxon>
        <taxon>Mucilaginibacter</taxon>
    </lineage>
</organism>
<evidence type="ECO:0000313" key="3">
    <source>
        <dbReference type="Proteomes" id="UP000541583"/>
    </source>
</evidence>
<accession>A0A1N7E842</accession>
<dbReference type="EMBL" id="JACHCA010000019">
    <property type="protein sequence ID" value="MBB6131040.1"/>
    <property type="molecule type" value="Genomic_DNA"/>
</dbReference>
<name>A0A1N7E842_9SPHI</name>
<dbReference type="EMBL" id="JACHCB010000013">
    <property type="protein sequence ID" value="MBB6111634.1"/>
    <property type="molecule type" value="Genomic_DNA"/>
</dbReference>
<dbReference type="Proteomes" id="UP000541583">
    <property type="component" value="Unassembled WGS sequence"/>
</dbReference>
<dbReference type="AlphaFoldDB" id="A0A1N7E842"/>
<evidence type="ECO:0000313" key="4">
    <source>
        <dbReference type="Proteomes" id="UP000548326"/>
    </source>
</evidence>
<evidence type="ECO:0000313" key="2">
    <source>
        <dbReference type="EMBL" id="MBB6131040.1"/>
    </source>
</evidence>
<sequence length="70" mass="7433">MSENKEKGTYSYRLNLDEMTPEELFDKLKKLQNDALAEAGEAIAGGAASDARASVIHGSVGGTFSRSVAQ</sequence>
<comment type="caution">
    <text evidence="2">The sequence shown here is derived from an EMBL/GenBank/DDBJ whole genome shotgun (WGS) entry which is preliminary data.</text>
</comment>
<proteinExistence type="predicted"/>
<keyword evidence="3" id="KW-1185">Reference proteome</keyword>
<reference evidence="3 4" key="1">
    <citation type="submission" date="2020-08" db="EMBL/GenBank/DDBJ databases">
        <title>Genomic Encyclopedia of Type Strains, Phase IV (KMG-V): Genome sequencing to study the core and pangenomes of soil and plant-associated prokaryotes.</title>
        <authorList>
            <person name="Whitman W."/>
        </authorList>
    </citation>
    <scope>NUCLEOTIDE SEQUENCE [LARGE SCALE GENOMIC DNA]</scope>
    <source>
        <strain evidence="1 3">ANJLi2</strain>
        <strain evidence="2 4">MP601</strain>
    </source>
</reference>
<gene>
    <name evidence="2" type="ORF">HDF22_005191</name>
    <name evidence="1" type="ORF">HDF23_004405</name>
</gene>
<dbReference type="Proteomes" id="UP000548326">
    <property type="component" value="Unassembled WGS sequence"/>
</dbReference>
<dbReference type="RefSeq" id="WP_076376244.1">
    <property type="nucleotide sequence ID" value="NZ_FTMG01000013.1"/>
</dbReference>
<protein>
    <submittedName>
        <fullName evidence="2">Uncharacterized protein</fullName>
    </submittedName>
</protein>